<reference evidence="1 2" key="1">
    <citation type="journal article" date="2013" name="Genome Biol. Evol.">
        <title>Genomes of Stigonematalean cyanobacteria (subsection V) and the evolution of oxygenic photosynthesis from prokaryotes to plastids.</title>
        <authorList>
            <person name="Dagan T."/>
            <person name="Roettger M."/>
            <person name="Stucken K."/>
            <person name="Landan G."/>
            <person name="Koch R."/>
            <person name="Major P."/>
            <person name="Gould S.B."/>
            <person name="Goremykin V.V."/>
            <person name="Rippka R."/>
            <person name="Tandeau de Marsac N."/>
            <person name="Gugger M."/>
            <person name="Lockhart P.J."/>
            <person name="Allen J.F."/>
            <person name="Brune I."/>
            <person name="Maus I."/>
            <person name="Puhler A."/>
            <person name="Martin W.F."/>
        </authorList>
    </citation>
    <scope>NUCLEOTIDE SEQUENCE [LARGE SCALE GENOMIC DNA]</scope>
    <source>
        <strain evidence="1 2">PCC 7110</strain>
    </source>
</reference>
<dbReference type="Proteomes" id="UP000076925">
    <property type="component" value="Unassembled WGS sequence"/>
</dbReference>
<dbReference type="STRING" id="128403.WA1_07245"/>
<name>A0A139WT53_9CYAN</name>
<dbReference type="OrthoDB" id="482771at2"/>
<accession>A0A139WT53</accession>
<evidence type="ECO:0000313" key="1">
    <source>
        <dbReference type="EMBL" id="KYC35609.1"/>
    </source>
</evidence>
<evidence type="ECO:0000313" key="2">
    <source>
        <dbReference type="Proteomes" id="UP000076925"/>
    </source>
</evidence>
<gene>
    <name evidence="1" type="ORF">WA1_07245</name>
</gene>
<dbReference type="AlphaFoldDB" id="A0A139WT53"/>
<protein>
    <submittedName>
        <fullName evidence="1">Uncharacterized protein</fullName>
    </submittedName>
</protein>
<sequence>MKKKDDDISKLKEISIYDFSYAQSRDNLSYKSINEGFCTVNDSDVVLYQEQRRINIHSMRNRKKGRGTEGNGAIFRYDALDVEQVFQAVIICNTSEDVDKIKPLLEVKDVWLGGSQSAGYGHTEISHIEEYDNWYEVGSEPEERQERKLLRITLLSDLILRDRYGNYVATPPKLLVDENNQEYDPLTKKLKDLLNINIQIKSSYASSLVVGGFNRKWGLPLPQVPALAAGSVFVFQYEGKIDIELIKNLENRGIGERLIDGFGRVAINWLEEHPIFLASLFDSDTNWDKPKLASNTIDCEIAQKMAKRLLIQKLDMRLLEKIDSVNFQKNQLTNSQISRLMIVAIQAITQANKNPVLELFESLPQNSKNLFDNATINNYSFEKQIIEWLKNPGRWIDSQYLSINIAGELISPESVEKLKLEYTLRLIIAIIKQAMKDKKKYD</sequence>
<proteinExistence type="predicted"/>
<comment type="caution">
    <text evidence="1">The sequence shown here is derived from an EMBL/GenBank/DDBJ whole genome shotgun (WGS) entry which is preliminary data.</text>
</comment>
<dbReference type="RefSeq" id="WP_017747895.1">
    <property type="nucleotide sequence ID" value="NZ_KQ976354.1"/>
</dbReference>
<organism evidence="1 2">
    <name type="scientific">Scytonema hofmannii PCC 7110</name>
    <dbReference type="NCBI Taxonomy" id="128403"/>
    <lineage>
        <taxon>Bacteria</taxon>
        <taxon>Bacillati</taxon>
        <taxon>Cyanobacteriota</taxon>
        <taxon>Cyanophyceae</taxon>
        <taxon>Nostocales</taxon>
        <taxon>Scytonemataceae</taxon>
        <taxon>Scytonema</taxon>
    </lineage>
</organism>
<dbReference type="EMBL" id="ANNX02000051">
    <property type="protein sequence ID" value="KYC35609.1"/>
    <property type="molecule type" value="Genomic_DNA"/>
</dbReference>
<keyword evidence="2" id="KW-1185">Reference proteome</keyword>